<feature type="transmembrane region" description="Helical" evidence="1">
    <location>
        <begin position="25"/>
        <end position="50"/>
    </location>
</feature>
<sequence>MSWTHDTIQTIAEHISTRARKWIRVLHLLSAGLWIGGTAALTSVICLFHPQSPAELLAQNRILMTIDFFIIAPGALGCLASGILYARRTPYGFLRFRWIIAKWLVNIGFIVFGGLVVVPWLERGIARSLAIQDIPTETWSIIGMHLTVNTLQWATIILVVIISVFKPWGRTRFDV</sequence>
<evidence type="ECO:0000313" key="2">
    <source>
        <dbReference type="EMBL" id="ABM27122.1"/>
    </source>
</evidence>
<dbReference type="KEGG" id="dvl:Dvul_0098"/>
<evidence type="ECO:0000313" key="3">
    <source>
        <dbReference type="Proteomes" id="UP000009173"/>
    </source>
</evidence>
<dbReference type="EMBL" id="CP000527">
    <property type="protein sequence ID" value="ABM27122.1"/>
    <property type="molecule type" value="Genomic_DNA"/>
</dbReference>
<evidence type="ECO:0008006" key="4">
    <source>
        <dbReference type="Google" id="ProtNLM"/>
    </source>
</evidence>
<feature type="transmembrane region" description="Helical" evidence="1">
    <location>
        <begin position="98"/>
        <end position="121"/>
    </location>
</feature>
<dbReference type="AlphaFoldDB" id="A0A0H3A522"/>
<feature type="transmembrane region" description="Helical" evidence="1">
    <location>
        <begin position="141"/>
        <end position="165"/>
    </location>
</feature>
<feature type="transmembrane region" description="Helical" evidence="1">
    <location>
        <begin position="62"/>
        <end position="86"/>
    </location>
</feature>
<dbReference type="HOGENOM" id="CLU_114403_1_0_7"/>
<protein>
    <recommendedName>
        <fullName evidence="4">DUF2269 domain-containing protein</fullName>
    </recommendedName>
</protein>
<keyword evidence="1" id="KW-0812">Transmembrane</keyword>
<keyword evidence="1" id="KW-0472">Membrane</keyword>
<dbReference type="Proteomes" id="UP000009173">
    <property type="component" value="Chromosome"/>
</dbReference>
<keyword evidence="1" id="KW-1133">Transmembrane helix</keyword>
<proteinExistence type="predicted"/>
<organism evidence="2 3">
    <name type="scientific">Nitratidesulfovibrio vulgaris (strain DP4)</name>
    <name type="common">Desulfovibrio vulgaris</name>
    <dbReference type="NCBI Taxonomy" id="391774"/>
    <lineage>
        <taxon>Bacteria</taxon>
        <taxon>Pseudomonadati</taxon>
        <taxon>Thermodesulfobacteriota</taxon>
        <taxon>Desulfovibrionia</taxon>
        <taxon>Desulfovibrionales</taxon>
        <taxon>Desulfovibrionaceae</taxon>
        <taxon>Nitratidesulfovibrio</taxon>
    </lineage>
</organism>
<name>A0A0H3A522_NITV4</name>
<dbReference type="RefSeq" id="WP_011791390.1">
    <property type="nucleotide sequence ID" value="NC_008751.1"/>
</dbReference>
<gene>
    <name evidence="2" type="ordered locus">Dvul_0098</name>
</gene>
<evidence type="ECO:0000256" key="1">
    <source>
        <dbReference type="SAM" id="Phobius"/>
    </source>
</evidence>
<accession>A0A0H3A522</accession>
<reference evidence="3" key="1">
    <citation type="journal article" date="2009" name="Environ. Microbiol.">
        <title>Contribution of mobile genetic elements to Desulfovibrio vulgaris genome plasticity.</title>
        <authorList>
            <person name="Walker C.B."/>
            <person name="Stolyar S."/>
            <person name="Chivian D."/>
            <person name="Pinel N."/>
            <person name="Gabster J.A."/>
            <person name="Dehal P.S."/>
            <person name="He Z."/>
            <person name="Yang Z.K."/>
            <person name="Yen H.C."/>
            <person name="Zhou J."/>
            <person name="Wall J.D."/>
            <person name="Hazen T.C."/>
            <person name="Arkin A.P."/>
            <person name="Stahl D.A."/>
        </authorList>
    </citation>
    <scope>NUCLEOTIDE SEQUENCE [LARGE SCALE GENOMIC DNA]</scope>
    <source>
        <strain evidence="3">DP4</strain>
    </source>
</reference>